<dbReference type="AlphaFoldDB" id="A0A2J6PHC6"/>
<reference evidence="3 4" key="1">
    <citation type="submission" date="2016-05" db="EMBL/GenBank/DDBJ databases">
        <title>A degradative enzymes factory behind the ericoid mycorrhizal symbiosis.</title>
        <authorList>
            <consortium name="DOE Joint Genome Institute"/>
            <person name="Martino E."/>
            <person name="Morin E."/>
            <person name="Grelet G."/>
            <person name="Kuo A."/>
            <person name="Kohler A."/>
            <person name="Daghino S."/>
            <person name="Barry K."/>
            <person name="Choi C."/>
            <person name="Cichocki N."/>
            <person name="Clum A."/>
            <person name="Copeland A."/>
            <person name="Hainaut M."/>
            <person name="Haridas S."/>
            <person name="Labutti K."/>
            <person name="Lindquist E."/>
            <person name="Lipzen A."/>
            <person name="Khouja H.-R."/>
            <person name="Murat C."/>
            <person name="Ohm R."/>
            <person name="Olson A."/>
            <person name="Spatafora J."/>
            <person name="Veneault-Fourrey C."/>
            <person name="Henrissat B."/>
            <person name="Grigoriev I."/>
            <person name="Martin F."/>
            <person name="Perotto S."/>
        </authorList>
    </citation>
    <scope>NUCLEOTIDE SEQUENCE [LARGE SCALE GENOMIC DNA]</scope>
    <source>
        <strain evidence="3 4">UAMH 7357</strain>
    </source>
</reference>
<dbReference type="PANTHER" id="PTHR35910">
    <property type="entry name" value="2EXR DOMAIN-CONTAINING PROTEIN"/>
    <property type="match status" value="1"/>
</dbReference>
<keyword evidence="4" id="KW-1185">Reference proteome</keyword>
<gene>
    <name evidence="3" type="ORF">NA56DRAFT_755745</name>
</gene>
<accession>A0A2J6PHC6</accession>
<dbReference type="Proteomes" id="UP000235672">
    <property type="component" value="Unassembled WGS sequence"/>
</dbReference>
<dbReference type="OrthoDB" id="3565269at2759"/>
<evidence type="ECO:0000313" key="4">
    <source>
        <dbReference type="Proteomes" id="UP000235672"/>
    </source>
</evidence>
<sequence length="289" mass="33622">MEMEGIEIESRRGQYGDEGVTSSESTKSSTSTTSSNMPSTNTTPSPLPCQEISAEPIEEPSFPLFPHLSLELRRRIWTATLPRPRGINLATPFSLHRKGAQHPYPIALHLNRESRQFVLSHYIILCHYVADRSLWPSFAVLPLCFDPACDSILVHIKPLFYSELKNVARILLERKPELFSKITRLKIQIFPRNGYERMTIWSHGTLDIMSGRDLLVGMLRYLQNLERVEIWVKQEKLQWYGVDGELSVPWGSRWEMGAYRVQVKEFFEALKRENPVYRIPEIEFWAEDW</sequence>
<feature type="domain" description="2EXR" evidence="2">
    <location>
        <begin position="62"/>
        <end position="150"/>
    </location>
</feature>
<dbReference type="Pfam" id="PF20150">
    <property type="entry name" value="2EXR"/>
    <property type="match status" value="1"/>
</dbReference>
<dbReference type="InterPro" id="IPR045518">
    <property type="entry name" value="2EXR"/>
</dbReference>
<proteinExistence type="predicted"/>
<evidence type="ECO:0000256" key="1">
    <source>
        <dbReference type="SAM" id="MobiDB-lite"/>
    </source>
</evidence>
<dbReference type="EMBL" id="KZ613531">
    <property type="protein sequence ID" value="PMD13438.1"/>
    <property type="molecule type" value="Genomic_DNA"/>
</dbReference>
<evidence type="ECO:0000313" key="3">
    <source>
        <dbReference type="EMBL" id="PMD13438.1"/>
    </source>
</evidence>
<feature type="region of interest" description="Disordered" evidence="1">
    <location>
        <begin position="1"/>
        <end position="51"/>
    </location>
</feature>
<feature type="compositionally biased region" description="Low complexity" evidence="1">
    <location>
        <begin position="21"/>
        <end position="44"/>
    </location>
</feature>
<organism evidence="3 4">
    <name type="scientific">Hyaloscypha hepaticicola</name>
    <dbReference type="NCBI Taxonomy" id="2082293"/>
    <lineage>
        <taxon>Eukaryota</taxon>
        <taxon>Fungi</taxon>
        <taxon>Dikarya</taxon>
        <taxon>Ascomycota</taxon>
        <taxon>Pezizomycotina</taxon>
        <taxon>Leotiomycetes</taxon>
        <taxon>Helotiales</taxon>
        <taxon>Hyaloscyphaceae</taxon>
        <taxon>Hyaloscypha</taxon>
    </lineage>
</organism>
<name>A0A2J6PHC6_9HELO</name>
<evidence type="ECO:0000259" key="2">
    <source>
        <dbReference type="Pfam" id="PF20150"/>
    </source>
</evidence>
<dbReference type="PANTHER" id="PTHR35910:SF1">
    <property type="entry name" value="2EXR DOMAIN-CONTAINING PROTEIN"/>
    <property type="match status" value="1"/>
</dbReference>
<protein>
    <recommendedName>
        <fullName evidence="2">2EXR domain-containing protein</fullName>
    </recommendedName>
</protein>